<feature type="compositionally biased region" description="Polar residues" evidence="1">
    <location>
        <begin position="58"/>
        <end position="69"/>
    </location>
</feature>
<evidence type="ECO:0000256" key="1">
    <source>
        <dbReference type="SAM" id="MobiDB-lite"/>
    </source>
</evidence>
<dbReference type="InterPro" id="IPR038291">
    <property type="entry name" value="SAP30_C_sf"/>
</dbReference>
<proteinExistence type="predicted"/>
<feature type="compositionally biased region" description="Basic and acidic residues" evidence="1">
    <location>
        <begin position="10"/>
        <end position="26"/>
    </location>
</feature>
<dbReference type="RefSeq" id="XP_042994521.1">
    <property type="nucleotide sequence ID" value="XM_043138587.1"/>
</dbReference>
<reference evidence="3" key="1">
    <citation type="submission" date="2020-03" db="EMBL/GenBank/DDBJ databases">
        <title>A mixture of massive structural variations and highly conserved coding sequences in Ustilaginoidea virens genome.</title>
        <authorList>
            <person name="Zhang K."/>
            <person name="Zhao Z."/>
            <person name="Zhang Z."/>
            <person name="Li Y."/>
            <person name="Hsiang T."/>
            <person name="Sun W."/>
        </authorList>
    </citation>
    <scope>NUCLEOTIDE SEQUENCE</scope>
    <source>
        <strain evidence="3">UV-8b</strain>
    </source>
</reference>
<protein>
    <recommendedName>
        <fullName evidence="2">Histone deacetylase complex subunit SAP30 Sin3 binding domain-containing protein</fullName>
    </recommendedName>
</protein>
<accession>A0A8E5ME16</accession>
<feature type="domain" description="Histone deacetylase complex subunit SAP30 Sin3 binding" evidence="2">
    <location>
        <begin position="127"/>
        <end position="159"/>
    </location>
</feature>
<gene>
    <name evidence="3" type="ORF">UV8b_01089</name>
</gene>
<dbReference type="Pfam" id="PF13867">
    <property type="entry name" value="SAP30_Sin3_bdg"/>
    <property type="match status" value="1"/>
</dbReference>
<dbReference type="AlphaFoldDB" id="A0A8E5ME16"/>
<organism evidence="3 4">
    <name type="scientific">Ustilaginoidea virens</name>
    <name type="common">Rice false smut fungus</name>
    <name type="synonym">Villosiclava virens</name>
    <dbReference type="NCBI Taxonomy" id="1159556"/>
    <lineage>
        <taxon>Eukaryota</taxon>
        <taxon>Fungi</taxon>
        <taxon>Dikarya</taxon>
        <taxon>Ascomycota</taxon>
        <taxon>Pezizomycotina</taxon>
        <taxon>Sordariomycetes</taxon>
        <taxon>Hypocreomycetidae</taxon>
        <taxon>Hypocreales</taxon>
        <taxon>Clavicipitaceae</taxon>
        <taxon>Ustilaginoidea</taxon>
    </lineage>
</organism>
<dbReference type="Proteomes" id="UP000027002">
    <property type="component" value="Chromosome 1"/>
</dbReference>
<keyword evidence="4" id="KW-1185">Reference proteome</keyword>
<dbReference type="OrthoDB" id="510958at2759"/>
<dbReference type="InterPro" id="IPR025718">
    <property type="entry name" value="SAP30_Sin3-bd"/>
</dbReference>
<dbReference type="GeneID" id="66061867"/>
<feature type="region of interest" description="Disordered" evidence="1">
    <location>
        <begin position="203"/>
        <end position="235"/>
    </location>
</feature>
<evidence type="ECO:0000313" key="4">
    <source>
        <dbReference type="Proteomes" id="UP000027002"/>
    </source>
</evidence>
<dbReference type="KEGG" id="uvi:66061867"/>
<feature type="region of interest" description="Disordered" evidence="1">
    <location>
        <begin position="1"/>
        <end position="69"/>
    </location>
</feature>
<evidence type="ECO:0000313" key="3">
    <source>
        <dbReference type="EMBL" id="QUC16848.1"/>
    </source>
</evidence>
<dbReference type="EMBL" id="CP072753">
    <property type="protein sequence ID" value="QUC16848.1"/>
    <property type="molecule type" value="Genomic_DNA"/>
</dbReference>
<name>A0A8E5ME16_USTVR</name>
<sequence>MAPPKSSRTAGDDPKGDSTTAPKEKAGGSNPTSAKMRRVASQPNASQLREAAAAPTSGPAQHTTEPQLPTINWSTFHRDDLHSYRREHQLPTPTAFASTFHHTVMSRPYSIGRYSPTMIRKQEARRQSKESLEKTVRKHFNGLGIHENDVIVDFLYKIRSAKLPRVGAPGRQSQQRLEAVNRVEDLKNTPLLDLGLILSTISTRPSSAPKGRQAVDEDVLSPSHQPESRREQTLKSSIMQGTKRGMVVAELLIHASHSVELQVNDGKRFTLMN</sequence>
<evidence type="ECO:0000259" key="2">
    <source>
        <dbReference type="Pfam" id="PF13867"/>
    </source>
</evidence>
<dbReference type="Gene3D" id="6.10.160.20">
    <property type="match status" value="1"/>
</dbReference>